<keyword evidence="5" id="KW-0997">Cell inner membrane</keyword>
<comment type="similarity">
    <text evidence="9">Belongs to the GSP H family.</text>
</comment>
<gene>
    <name evidence="13" type="ORF">ACFFJP_11640</name>
</gene>
<dbReference type="InterPro" id="IPR045584">
    <property type="entry name" value="Pilin-like"/>
</dbReference>
<keyword evidence="4" id="KW-0488">Methylation</keyword>
<reference evidence="13 14" key="1">
    <citation type="submission" date="2024-09" db="EMBL/GenBank/DDBJ databases">
        <authorList>
            <person name="Sun Q."/>
            <person name="Mori K."/>
        </authorList>
    </citation>
    <scope>NUCLEOTIDE SEQUENCE [LARGE SCALE GENOMIC DNA]</scope>
    <source>
        <strain evidence="13 14">KCTC 23315</strain>
    </source>
</reference>
<dbReference type="PROSITE" id="PS00409">
    <property type="entry name" value="PROKAR_NTER_METHYL"/>
    <property type="match status" value="1"/>
</dbReference>
<dbReference type="Gene3D" id="3.55.40.10">
    <property type="entry name" value="minor pseudopilin epsh domain"/>
    <property type="match status" value="1"/>
</dbReference>
<keyword evidence="14" id="KW-1185">Reference proteome</keyword>
<name>A0ABV6BFV7_9GAMM</name>
<evidence type="ECO:0000256" key="11">
    <source>
        <dbReference type="SAM" id="Phobius"/>
    </source>
</evidence>
<keyword evidence="6 11" id="KW-0812">Transmembrane</keyword>
<keyword evidence="8 11" id="KW-0472">Membrane</keyword>
<sequence length="188" mass="19987">MKSAHQVHGVTLIELLVAIVVLSIGIIVAGPGFSTIGGSSKLESQSREIQNALVFARTEAIRLNQNVVFCHSSDSQVCSAPPTSGWSGWLIRAAGAAIGAETGPVLRAQPFTSTTVTISSGEVLTTAQHVIRFNSQGLIREFGNNTPLSDMIRICIADRSLDPNMYEVRFSSGGRLQQVTQNTDGDCS</sequence>
<evidence type="ECO:0000256" key="10">
    <source>
        <dbReference type="ARBA" id="ARBA00030775"/>
    </source>
</evidence>
<dbReference type="NCBIfam" id="TIGR02532">
    <property type="entry name" value="IV_pilin_GFxxxE"/>
    <property type="match status" value="1"/>
</dbReference>
<evidence type="ECO:0000256" key="8">
    <source>
        <dbReference type="ARBA" id="ARBA00023136"/>
    </source>
</evidence>
<evidence type="ECO:0000313" key="13">
    <source>
        <dbReference type="EMBL" id="MFC0048937.1"/>
    </source>
</evidence>
<evidence type="ECO:0000256" key="1">
    <source>
        <dbReference type="ARBA" id="ARBA00004377"/>
    </source>
</evidence>
<dbReference type="Pfam" id="PF07963">
    <property type="entry name" value="N_methyl"/>
    <property type="match status" value="1"/>
</dbReference>
<dbReference type="Pfam" id="PF12019">
    <property type="entry name" value="GspH"/>
    <property type="match status" value="1"/>
</dbReference>
<dbReference type="Proteomes" id="UP001589813">
    <property type="component" value="Unassembled WGS sequence"/>
</dbReference>
<comment type="subcellular location">
    <subcellularLocation>
        <location evidence="1">Cell inner membrane</location>
        <topology evidence="1">Single-pass membrane protein</topology>
    </subcellularLocation>
</comment>
<evidence type="ECO:0000313" key="14">
    <source>
        <dbReference type="Proteomes" id="UP001589813"/>
    </source>
</evidence>
<evidence type="ECO:0000256" key="2">
    <source>
        <dbReference type="ARBA" id="ARBA00021549"/>
    </source>
</evidence>
<feature type="domain" description="General secretion pathway GspH" evidence="12">
    <location>
        <begin position="46"/>
        <end position="173"/>
    </location>
</feature>
<dbReference type="RefSeq" id="WP_377243897.1">
    <property type="nucleotide sequence ID" value="NZ_JBHLXP010000003.1"/>
</dbReference>
<accession>A0ABV6BFV7</accession>
<protein>
    <recommendedName>
        <fullName evidence="2">Type II secretion system protein H</fullName>
    </recommendedName>
    <alternativeName>
        <fullName evidence="10">General secretion pathway protein H</fullName>
    </alternativeName>
</protein>
<feature type="transmembrane region" description="Helical" evidence="11">
    <location>
        <begin position="12"/>
        <end position="33"/>
    </location>
</feature>
<keyword evidence="7 11" id="KW-1133">Transmembrane helix</keyword>
<evidence type="ECO:0000256" key="3">
    <source>
        <dbReference type="ARBA" id="ARBA00022475"/>
    </source>
</evidence>
<organism evidence="13 14">
    <name type="scientific">Rheinheimera tilapiae</name>
    <dbReference type="NCBI Taxonomy" id="875043"/>
    <lineage>
        <taxon>Bacteria</taxon>
        <taxon>Pseudomonadati</taxon>
        <taxon>Pseudomonadota</taxon>
        <taxon>Gammaproteobacteria</taxon>
        <taxon>Chromatiales</taxon>
        <taxon>Chromatiaceae</taxon>
        <taxon>Rheinheimera</taxon>
    </lineage>
</organism>
<comment type="caution">
    <text evidence="13">The sequence shown here is derived from an EMBL/GenBank/DDBJ whole genome shotgun (WGS) entry which is preliminary data.</text>
</comment>
<dbReference type="InterPro" id="IPR022346">
    <property type="entry name" value="T2SS_GspH"/>
</dbReference>
<proteinExistence type="inferred from homology"/>
<dbReference type="InterPro" id="IPR012902">
    <property type="entry name" value="N_methyl_site"/>
</dbReference>
<keyword evidence="3" id="KW-1003">Cell membrane</keyword>
<dbReference type="EMBL" id="JBHLXP010000003">
    <property type="protein sequence ID" value="MFC0048937.1"/>
    <property type="molecule type" value="Genomic_DNA"/>
</dbReference>
<evidence type="ECO:0000256" key="6">
    <source>
        <dbReference type="ARBA" id="ARBA00022692"/>
    </source>
</evidence>
<evidence type="ECO:0000256" key="5">
    <source>
        <dbReference type="ARBA" id="ARBA00022519"/>
    </source>
</evidence>
<evidence type="ECO:0000259" key="12">
    <source>
        <dbReference type="Pfam" id="PF12019"/>
    </source>
</evidence>
<evidence type="ECO:0000256" key="7">
    <source>
        <dbReference type="ARBA" id="ARBA00022989"/>
    </source>
</evidence>
<evidence type="ECO:0000256" key="9">
    <source>
        <dbReference type="ARBA" id="ARBA00025772"/>
    </source>
</evidence>
<evidence type="ECO:0000256" key="4">
    <source>
        <dbReference type="ARBA" id="ARBA00022481"/>
    </source>
</evidence>
<dbReference type="SUPFAM" id="SSF54523">
    <property type="entry name" value="Pili subunits"/>
    <property type="match status" value="1"/>
</dbReference>